<evidence type="ECO:0000313" key="4">
    <source>
        <dbReference type="Proteomes" id="UP000319731"/>
    </source>
</evidence>
<dbReference type="AlphaFoldDB" id="A0A507BZH4"/>
<sequence length="87" mass="9490">MNDRITHPFTIIVPKAAAATKEKKTTAKKAAAGTGGKRVSPYNQFMKTELAKVKLSHPNLNHREAFKMAAGNWKNAPENPSNSKGDE</sequence>
<dbReference type="InterPro" id="IPR036910">
    <property type="entry name" value="HMG_box_dom_sf"/>
</dbReference>
<name>A0A507BZH4_9FUNG</name>
<dbReference type="OrthoDB" id="667577at2759"/>
<organism evidence="3 4">
    <name type="scientific">Synchytrium microbalum</name>
    <dbReference type="NCBI Taxonomy" id="1806994"/>
    <lineage>
        <taxon>Eukaryota</taxon>
        <taxon>Fungi</taxon>
        <taxon>Fungi incertae sedis</taxon>
        <taxon>Chytridiomycota</taxon>
        <taxon>Chytridiomycota incertae sedis</taxon>
        <taxon>Chytridiomycetes</taxon>
        <taxon>Synchytriales</taxon>
        <taxon>Synchytriaceae</taxon>
        <taxon>Synchytrium</taxon>
    </lineage>
</organism>
<dbReference type="Proteomes" id="UP000319731">
    <property type="component" value="Unassembled WGS sequence"/>
</dbReference>
<feature type="domain" description="YABBY protein C-terminal" evidence="2">
    <location>
        <begin position="40"/>
        <end position="80"/>
    </location>
</feature>
<reference evidence="3 4" key="1">
    <citation type="journal article" date="2019" name="Sci. Rep.">
        <title>Comparative genomics of chytrid fungi reveal insights into the obligate biotrophic and pathogenic lifestyle of Synchytrium endobioticum.</title>
        <authorList>
            <person name="van de Vossenberg B.T.L.H."/>
            <person name="Warris S."/>
            <person name="Nguyen H.D.T."/>
            <person name="van Gent-Pelzer M.P.E."/>
            <person name="Joly D.L."/>
            <person name="van de Geest H.C."/>
            <person name="Bonants P.J.M."/>
            <person name="Smith D.S."/>
            <person name="Levesque C.A."/>
            <person name="van der Lee T.A.J."/>
        </authorList>
    </citation>
    <scope>NUCLEOTIDE SEQUENCE [LARGE SCALE GENOMIC DNA]</scope>
    <source>
        <strain evidence="3 4">JEL517</strain>
    </source>
</reference>
<dbReference type="RefSeq" id="XP_031023718.1">
    <property type="nucleotide sequence ID" value="XM_031170291.1"/>
</dbReference>
<proteinExistence type="predicted"/>
<gene>
    <name evidence="3" type="ORF">SmJEL517_g04363</name>
</gene>
<comment type="caution">
    <text evidence="3">The sequence shown here is derived from an EMBL/GenBank/DDBJ whole genome shotgun (WGS) entry which is preliminary data.</text>
</comment>
<dbReference type="InterPro" id="IPR056775">
    <property type="entry name" value="YABBY_C"/>
</dbReference>
<dbReference type="SUPFAM" id="SSF47095">
    <property type="entry name" value="HMG-box"/>
    <property type="match status" value="1"/>
</dbReference>
<accession>A0A507BZH4</accession>
<keyword evidence="4" id="KW-1185">Reference proteome</keyword>
<evidence type="ECO:0000259" key="2">
    <source>
        <dbReference type="Pfam" id="PF04690"/>
    </source>
</evidence>
<dbReference type="GeneID" id="42005588"/>
<dbReference type="EMBL" id="QEAO01000029">
    <property type="protein sequence ID" value="TPX32531.1"/>
    <property type="molecule type" value="Genomic_DNA"/>
</dbReference>
<dbReference type="Gene3D" id="1.10.30.10">
    <property type="entry name" value="High mobility group box domain"/>
    <property type="match status" value="1"/>
</dbReference>
<dbReference type="Pfam" id="PF04690">
    <property type="entry name" value="YABBY"/>
    <property type="match status" value="1"/>
</dbReference>
<evidence type="ECO:0000313" key="3">
    <source>
        <dbReference type="EMBL" id="TPX32531.1"/>
    </source>
</evidence>
<protein>
    <recommendedName>
        <fullName evidence="2">YABBY protein C-terminal domain-containing protein</fullName>
    </recommendedName>
</protein>
<dbReference type="CDD" id="cd00084">
    <property type="entry name" value="HMG-box_SF"/>
    <property type="match status" value="1"/>
</dbReference>
<feature type="region of interest" description="Disordered" evidence="1">
    <location>
        <begin position="18"/>
        <end position="40"/>
    </location>
</feature>
<evidence type="ECO:0000256" key="1">
    <source>
        <dbReference type="SAM" id="MobiDB-lite"/>
    </source>
</evidence>